<comment type="caution">
    <text evidence="3">The sequence shown here is derived from an EMBL/GenBank/DDBJ whole genome shotgun (WGS) entry which is preliminary data.</text>
</comment>
<keyword evidence="1" id="KW-1133">Transmembrane helix</keyword>
<dbReference type="EMBL" id="QSQT01000035">
    <property type="protein sequence ID" value="RGK51974.1"/>
    <property type="molecule type" value="Genomic_DNA"/>
</dbReference>
<keyword evidence="4" id="KW-1185">Reference proteome</keyword>
<reference evidence="3 4" key="1">
    <citation type="submission" date="2018-08" db="EMBL/GenBank/DDBJ databases">
        <title>A genome reference for cultivated species of the human gut microbiota.</title>
        <authorList>
            <person name="Zou Y."/>
            <person name="Xue W."/>
            <person name="Luo G."/>
        </authorList>
    </citation>
    <scope>NUCLEOTIDE SEQUENCE [LARGE SCALE GENOMIC DNA]</scope>
    <source>
        <strain evidence="3 4">TF10-3AC</strain>
    </source>
</reference>
<dbReference type="RefSeq" id="WP_117673884.1">
    <property type="nucleotide sequence ID" value="NZ_CABOGR010000035.1"/>
</dbReference>
<protein>
    <submittedName>
        <fullName evidence="3">DUF4405 domain-containing protein</fullName>
    </submittedName>
</protein>
<name>A0A3E4MR20_9BACT</name>
<evidence type="ECO:0000256" key="1">
    <source>
        <dbReference type="SAM" id="Phobius"/>
    </source>
</evidence>
<dbReference type="Proteomes" id="UP000260862">
    <property type="component" value="Unassembled WGS sequence"/>
</dbReference>
<gene>
    <name evidence="3" type="ORF">DXD04_14370</name>
</gene>
<dbReference type="Pfam" id="PF14358">
    <property type="entry name" value="DUF4405"/>
    <property type="match status" value="1"/>
</dbReference>
<dbReference type="InterPro" id="IPR025517">
    <property type="entry name" value="DUF4405"/>
</dbReference>
<keyword evidence="1" id="KW-0812">Transmembrane</keyword>
<sequence>MKRIFVIDWILIVVFIVSAISGFGLHVAGHGSSHEIWHNWAVFHVLGSILFLIAVIFHVAMHLEWYKGIIKKGIGSKSKVTAVLSVIFLLLSVTGLALLGINGTNSLLGLWHYKIGVITIVIALGHVIKRLPVFRKSLNCSK</sequence>
<accession>A0A3E4MR20</accession>
<organism evidence="3 4">
    <name type="scientific">Phocaeicola plebeius</name>
    <dbReference type="NCBI Taxonomy" id="310297"/>
    <lineage>
        <taxon>Bacteria</taxon>
        <taxon>Pseudomonadati</taxon>
        <taxon>Bacteroidota</taxon>
        <taxon>Bacteroidia</taxon>
        <taxon>Bacteroidales</taxon>
        <taxon>Bacteroidaceae</taxon>
        <taxon>Phocaeicola</taxon>
    </lineage>
</organism>
<feature type="transmembrane region" description="Helical" evidence="1">
    <location>
        <begin position="80"/>
        <end position="99"/>
    </location>
</feature>
<feature type="domain" description="Flavinylation-associated cytochrome" evidence="2">
    <location>
        <begin position="6"/>
        <end position="62"/>
    </location>
</feature>
<proteinExistence type="predicted"/>
<feature type="transmembrane region" description="Helical" evidence="1">
    <location>
        <begin position="40"/>
        <end position="60"/>
    </location>
</feature>
<dbReference type="AlphaFoldDB" id="A0A3E4MR20"/>
<evidence type="ECO:0000259" key="2">
    <source>
        <dbReference type="Pfam" id="PF14358"/>
    </source>
</evidence>
<feature type="transmembrane region" description="Helical" evidence="1">
    <location>
        <begin position="111"/>
        <end position="128"/>
    </location>
</feature>
<evidence type="ECO:0000313" key="3">
    <source>
        <dbReference type="EMBL" id="RGK51974.1"/>
    </source>
</evidence>
<evidence type="ECO:0000313" key="4">
    <source>
        <dbReference type="Proteomes" id="UP000260862"/>
    </source>
</evidence>
<keyword evidence="1" id="KW-0472">Membrane</keyword>
<feature type="transmembrane region" description="Helical" evidence="1">
    <location>
        <begin position="7"/>
        <end position="28"/>
    </location>
</feature>